<feature type="domain" description="RNA polymerase Rpb2" evidence="12">
    <location>
        <begin position="241"/>
        <end position="344"/>
    </location>
</feature>
<comment type="caution">
    <text evidence="13">The sequence shown here is derived from an EMBL/GenBank/DDBJ whole genome shotgun (WGS) entry which is preliminary data.</text>
</comment>
<evidence type="ECO:0000256" key="4">
    <source>
        <dbReference type="ARBA" id="ARBA00022478"/>
    </source>
</evidence>
<protein>
    <recommendedName>
        <fullName evidence="3">DNA-directed RNA polymerase</fullName>
        <ecNumber evidence="3">2.7.7.6</ecNumber>
    </recommendedName>
</protein>
<evidence type="ECO:0000256" key="1">
    <source>
        <dbReference type="ARBA" id="ARBA00004123"/>
    </source>
</evidence>
<sequence length="348" mass="37068">MEFTAPSPYEAITGRDVFLDGTLLFPVTATTIGQGTPSKSSQLTNVFTSVTTKTGQHTINAGSVGYHEGVPTITTVTHTFARPFDTTGSISSYPGSFMGLNLPGSRAPASYCGFTLPATASNAMSRSNPLGFPCQRFHGQGFLSQGFPNQVFPSQVLGQPFPGVWPYCGPITTPVIVPQSTTSNLSVPAPPLAVSSSSCTSVSVTAALPSSSVRHQFNQVRTTGPIDQVTHQPVKGRKRGGGIRFGEMERDALISHGSAFLLQDRLLNCSDSSLAHVCKKCGSILSPYMDRPPSANAAVSAEQERKWSCSICKQTNSIELIKVPYVFKYLVAELAAINIKVNLDIQAF</sequence>
<dbReference type="AlphaFoldDB" id="A0A8B6H2T9"/>
<evidence type="ECO:0000313" key="14">
    <source>
        <dbReference type="Proteomes" id="UP000596742"/>
    </source>
</evidence>
<evidence type="ECO:0000256" key="11">
    <source>
        <dbReference type="ARBA" id="ARBA00023242"/>
    </source>
</evidence>
<dbReference type="Pfam" id="PF04560">
    <property type="entry name" value="RNA_pol_Rpb2_7"/>
    <property type="match status" value="1"/>
</dbReference>
<evidence type="ECO:0000256" key="10">
    <source>
        <dbReference type="ARBA" id="ARBA00023163"/>
    </source>
</evidence>
<dbReference type="Proteomes" id="UP000596742">
    <property type="component" value="Unassembled WGS sequence"/>
</dbReference>
<dbReference type="GO" id="GO:0006351">
    <property type="term" value="P:DNA-templated transcription"/>
    <property type="evidence" value="ECO:0007669"/>
    <property type="project" value="InterPro"/>
</dbReference>
<dbReference type="PANTHER" id="PTHR20856">
    <property type="entry name" value="DNA-DIRECTED RNA POLYMERASE I SUBUNIT 2"/>
    <property type="match status" value="1"/>
</dbReference>
<keyword evidence="10" id="KW-0804">Transcription</keyword>
<keyword evidence="11" id="KW-0539">Nucleus</keyword>
<dbReference type="GO" id="GO:0000428">
    <property type="term" value="C:DNA-directed RNA polymerase complex"/>
    <property type="evidence" value="ECO:0007669"/>
    <property type="project" value="UniProtKB-KW"/>
</dbReference>
<evidence type="ECO:0000256" key="5">
    <source>
        <dbReference type="ARBA" id="ARBA00022679"/>
    </source>
</evidence>
<keyword evidence="7" id="KW-0479">Metal-binding</keyword>
<dbReference type="FunFam" id="3.90.1800.10:FF:000004">
    <property type="entry name" value="DNA-directed RNA polymerase subunit beta"/>
    <property type="match status" value="1"/>
</dbReference>
<proteinExistence type="inferred from homology"/>
<keyword evidence="14" id="KW-1185">Reference proteome</keyword>
<name>A0A8B6H2T9_MYTGA</name>
<keyword evidence="5" id="KW-0808">Transferase</keyword>
<dbReference type="GO" id="GO:0003677">
    <property type="term" value="F:DNA binding"/>
    <property type="evidence" value="ECO:0007669"/>
    <property type="project" value="InterPro"/>
</dbReference>
<keyword evidence="9" id="KW-0862">Zinc</keyword>
<keyword evidence="8" id="KW-0863">Zinc-finger</keyword>
<accession>A0A8B6H2T9</accession>
<dbReference type="Gene3D" id="3.90.1800.10">
    <property type="entry name" value="RNA polymerase alpha subunit dimerisation domain"/>
    <property type="match status" value="1"/>
</dbReference>
<evidence type="ECO:0000256" key="6">
    <source>
        <dbReference type="ARBA" id="ARBA00022695"/>
    </source>
</evidence>
<dbReference type="InterPro" id="IPR015712">
    <property type="entry name" value="DNA-dir_RNA_pol_su2"/>
</dbReference>
<reference evidence="13" key="1">
    <citation type="submission" date="2018-11" db="EMBL/GenBank/DDBJ databases">
        <authorList>
            <person name="Alioto T."/>
            <person name="Alioto T."/>
        </authorList>
    </citation>
    <scope>NUCLEOTIDE SEQUENCE</scope>
</reference>
<dbReference type="EMBL" id="UYJE01009407">
    <property type="protein sequence ID" value="VDI73267.1"/>
    <property type="molecule type" value="Genomic_DNA"/>
</dbReference>
<evidence type="ECO:0000313" key="13">
    <source>
        <dbReference type="EMBL" id="VDI73267.1"/>
    </source>
</evidence>
<evidence type="ECO:0000256" key="3">
    <source>
        <dbReference type="ARBA" id="ARBA00012418"/>
    </source>
</evidence>
<evidence type="ECO:0000256" key="7">
    <source>
        <dbReference type="ARBA" id="ARBA00022723"/>
    </source>
</evidence>
<gene>
    <name evidence="13" type="ORF">MGAL_10B068241</name>
</gene>
<evidence type="ECO:0000256" key="9">
    <source>
        <dbReference type="ARBA" id="ARBA00022833"/>
    </source>
</evidence>
<dbReference type="GO" id="GO:0003899">
    <property type="term" value="F:DNA-directed RNA polymerase activity"/>
    <property type="evidence" value="ECO:0007669"/>
    <property type="project" value="UniProtKB-EC"/>
</dbReference>
<evidence type="ECO:0000256" key="2">
    <source>
        <dbReference type="ARBA" id="ARBA00006835"/>
    </source>
</evidence>
<dbReference type="InterPro" id="IPR007641">
    <property type="entry name" value="RNA_pol_Rpb2_7"/>
</dbReference>
<dbReference type="InterPro" id="IPR037033">
    <property type="entry name" value="DNA-dir_RNAP_su2_hyb_sf"/>
</dbReference>
<dbReference type="SUPFAM" id="SSF64484">
    <property type="entry name" value="beta and beta-prime subunits of DNA dependent RNA-polymerase"/>
    <property type="match status" value="1"/>
</dbReference>
<evidence type="ECO:0000256" key="8">
    <source>
        <dbReference type="ARBA" id="ARBA00022771"/>
    </source>
</evidence>
<organism evidence="13 14">
    <name type="scientific">Mytilus galloprovincialis</name>
    <name type="common">Mediterranean mussel</name>
    <dbReference type="NCBI Taxonomy" id="29158"/>
    <lineage>
        <taxon>Eukaryota</taxon>
        <taxon>Metazoa</taxon>
        <taxon>Spiralia</taxon>
        <taxon>Lophotrochozoa</taxon>
        <taxon>Mollusca</taxon>
        <taxon>Bivalvia</taxon>
        <taxon>Autobranchia</taxon>
        <taxon>Pteriomorphia</taxon>
        <taxon>Mytilida</taxon>
        <taxon>Mytiloidea</taxon>
        <taxon>Mytilidae</taxon>
        <taxon>Mytilinae</taxon>
        <taxon>Mytilus</taxon>
    </lineage>
</organism>
<evidence type="ECO:0000259" key="12">
    <source>
        <dbReference type="Pfam" id="PF04560"/>
    </source>
</evidence>
<comment type="subcellular location">
    <subcellularLocation>
        <location evidence="1">Nucleus</location>
    </subcellularLocation>
</comment>
<dbReference type="EC" id="2.7.7.6" evidence="3"/>
<dbReference type="Gene3D" id="2.40.270.10">
    <property type="entry name" value="DNA-directed RNA polymerase, subunit 2, domain 6"/>
    <property type="match status" value="1"/>
</dbReference>
<keyword evidence="4" id="KW-0240">DNA-directed RNA polymerase</keyword>
<dbReference type="OrthoDB" id="10248617at2759"/>
<dbReference type="GO" id="GO:0008270">
    <property type="term" value="F:zinc ion binding"/>
    <property type="evidence" value="ECO:0007669"/>
    <property type="project" value="UniProtKB-KW"/>
</dbReference>
<dbReference type="GO" id="GO:0005634">
    <property type="term" value="C:nucleus"/>
    <property type="evidence" value="ECO:0007669"/>
    <property type="project" value="UniProtKB-SubCell"/>
</dbReference>
<comment type="similarity">
    <text evidence="2">Belongs to the RNA polymerase beta chain family.</text>
</comment>
<keyword evidence="6" id="KW-0548">Nucleotidyltransferase</keyword>
<dbReference type="GO" id="GO:0032549">
    <property type="term" value="F:ribonucleoside binding"/>
    <property type="evidence" value="ECO:0007669"/>
    <property type="project" value="InterPro"/>
</dbReference>